<evidence type="ECO:0000313" key="12">
    <source>
        <dbReference type="EMBL" id="MDA5192841.1"/>
    </source>
</evidence>
<dbReference type="InterPro" id="IPR023546">
    <property type="entry name" value="MGMT"/>
</dbReference>
<dbReference type="FunFam" id="1.10.10.10:FF:000214">
    <property type="entry name" value="Methylated-DNA--protein-cysteine methyltransferase"/>
    <property type="match status" value="1"/>
</dbReference>
<dbReference type="RefSeq" id="WP_274942542.1">
    <property type="nucleotide sequence ID" value="NZ_JANWOI010000001.1"/>
</dbReference>
<dbReference type="AlphaFoldDB" id="A0A9X3Z676"/>
<dbReference type="Pfam" id="PF02870">
    <property type="entry name" value="Methyltransf_1N"/>
    <property type="match status" value="1"/>
</dbReference>
<evidence type="ECO:0000256" key="5">
    <source>
        <dbReference type="ARBA" id="ARBA00022679"/>
    </source>
</evidence>
<evidence type="ECO:0000313" key="13">
    <source>
        <dbReference type="Proteomes" id="UP001141619"/>
    </source>
</evidence>
<dbReference type="HAMAP" id="MF_00772">
    <property type="entry name" value="OGT"/>
    <property type="match status" value="1"/>
</dbReference>
<reference evidence="12" key="2">
    <citation type="journal article" date="2023" name="Syst. Appl. Microbiol.">
        <title>Govania unica gen. nov., sp. nov., a rare biosphere bacterium that represents a novel family in the class Alphaproteobacteria.</title>
        <authorList>
            <person name="Vandamme P."/>
            <person name="Peeters C."/>
            <person name="Hettiarachchi A."/>
            <person name="Cnockaert M."/>
            <person name="Carlier A."/>
        </authorList>
    </citation>
    <scope>NUCLEOTIDE SEQUENCE</scope>
    <source>
        <strain evidence="12">LMG 31809</strain>
    </source>
</reference>
<dbReference type="EC" id="2.1.1.63" evidence="9"/>
<dbReference type="InterPro" id="IPR036217">
    <property type="entry name" value="MethylDNA_cys_MeTrfase_DNAb"/>
</dbReference>
<dbReference type="Gene3D" id="3.30.160.70">
    <property type="entry name" value="Methylated DNA-protein cysteine methyltransferase domain"/>
    <property type="match status" value="1"/>
</dbReference>
<comment type="catalytic activity">
    <reaction evidence="8 9">
        <text>a 6-O-methyl-2'-deoxyguanosine in DNA + L-cysteinyl-[protein] = S-methyl-L-cysteinyl-[protein] + a 2'-deoxyguanosine in DNA</text>
        <dbReference type="Rhea" id="RHEA:24000"/>
        <dbReference type="Rhea" id="RHEA-COMP:10131"/>
        <dbReference type="Rhea" id="RHEA-COMP:10132"/>
        <dbReference type="Rhea" id="RHEA-COMP:11367"/>
        <dbReference type="Rhea" id="RHEA-COMP:11368"/>
        <dbReference type="ChEBI" id="CHEBI:29950"/>
        <dbReference type="ChEBI" id="CHEBI:82612"/>
        <dbReference type="ChEBI" id="CHEBI:85445"/>
        <dbReference type="ChEBI" id="CHEBI:85448"/>
        <dbReference type="EC" id="2.1.1.63"/>
    </reaction>
</comment>
<comment type="function">
    <text evidence="9">Involved in the cellular defense against the biological effects of O6-methylguanine (O6-MeG) and O4-methylthymine (O4-MeT) in DNA. Repairs the methylated nucleobase in DNA by stoichiometrically transferring the methyl group to a cysteine residue in the enzyme. This is a suicide reaction: the enzyme is irreversibly inactivated.</text>
</comment>
<evidence type="ECO:0000256" key="7">
    <source>
        <dbReference type="ARBA" id="ARBA00023204"/>
    </source>
</evidence>
<evidence type="ECO:0000256" key="2">
    <source>
        <dbReference type="ARBA" id="ARBA00008711"/>
    </source>
</evidence>
<keyword evidence="4 9" id="KW-0489">Methyltransferase</keyword>
<dbReference type="PANTHER" id="PTHR10815">
    <property type="entry name" value="METHYLATED-DNA--PROTEIN-CYSTEINE METHYLTRANSFERASE"/>
    <property type="match status" value="1"/>
</dbReference>
<dbReference type="CDD" id="cd06445">
    <property type="entry name" value="ATase"/>
    <property type="match status" value="1"/>
</dbReference>
<keyword evidence="5 9" id="KW-0808">Transferase</keyword>
<protein>
    <recommendedName>
        <fullName evidence="9">Methylated-DNA--protein-cysteine methyltransferase</fullName>
        <ecNumber evidence="9">2.1.1.63</ecNumber>
    </recommendedName>
    <alternativeName>
        <fullName evidence="9">6-O-methylguanine-DNA methyltransferase</fullName>
        <shortName evidence="9">MGMT</shortName>
    </alternativeName>
    <alternativeName>
        <fullName evidence="9">O-6-methylguanine-DNA-alkyltransferase</fullName>
    </alternativeName>
</protein>
<sequence>MTHYYHSCLTPVGRLHLISDEQHLSVLAFDSNWPVLRKHYPDAVTAETDVSRLTARELEDYFAGTGQLFTVPLRPRGTMFQLQVWDALKAIPYGTTASYGTQAARIKRPTASRAVGHANGQNPISILVPCHRVIGGSGALTGYAGGLAAKRFLLAHEQQVLEKLTSAA</sequence>
<dbReference type="SUPFAM" id="SSF53155">
    <property type="entry name" value="Methylated DNA-protein cysteine methyltransferase domain"/>
    <property type="match status" value="1"/>
</dbReference>
<evidence type="ECO:0000256" key="8">
    <source>
        <dbReference type="ARBA" id="ARBA00049348"/>
    </source>
</evidence>
<dbReference type="GO" id="GO:0006307">
    <property type="term" value="P:DNA alkylation repair"/>
    <property type="evidence" value="ECO:0007669"/>
    <property type="project" value="UniProtKB-UniRule"/>
</dbReference>
<feature type="active site" description="Nucleophile; methyl group acceptor" evidence="9">
    <location>
        <position position="130"/>
    </location>
</feature>
<dbReference type="EMBL" id="JANWOI010000001">
    <property type="protein sequence ID" value="MDA5192841.1"/>
    <property type="molecule type" value="Genomic_DNA"/>
</dbReference>
<evidence type="ECO:0000256" key="9">
    <source>
        <dbReference type="HAMAP-Rule" id="MF_00772"/>
    </source>
</evidence>
<dbReference type="NCBIfam" id="TIGR00589">
    <property type="entry name" value="ogt"/>
    <property type="match status" value="1"/>
</dbReference>
<dbReference type="GO" id="GO:0003908">
    <property type="term" value="F:methylated-DNA-[protein]-cysteine S-methyltransferase activity"/>
    <property type="evidence" value="ECO:0007669"/>
    <property type="project" value="UniProtKB-UniRule"/>
</dbReference>
<evidence type="ECO:0000256" key="4">
    <source>
        <dbReference type="ARBA" id="ARBA00022603"/>
    </source>
</evidence>
<comment type="catalytic activity">
    <reaction evidence="1 9">
        <text>a 4-O-methyl-thymidine in DNA + L-cysteinyl-[protein] = a thymidine in DNA + S-methyl-L-cysteinyl-[protein]</text>
        <dbReference type="Rhea" id="RHEA:53428"/>
        <dbReference type="Rhea" id="RHEA-COMP:10131"/>
        <dbReference type="Rhea" id="RHEA-COMP:10132"/>
        <dbReference type="Rhea" id="RHEA-COMP:13555"/>
        <dbReference type="Rhea" id="RHEA-COMP:13556"/>
        <dbReference type="ChEBI" id="CHEBI:29950"/>
        <dbReference type="ChEBI" id="CHEBI:82612"/>
        <dbReference type="ChEBI" id="CHEBI:137386"/>
        <dbReference type="ChEBI" id="CHEBI:137387"/>
        <dbReference type="EC" id="2.1.1.63"/>
    </reaction>
</comment>
<accession>A0A9X3Z676</accession>
<keyword evidence="3 9" id="KW-0963">Cytoplasm</keyword>
<dbReference type="GO" id="GO:0032259">
    <property type="term" value="P:methylation"/>
    <property type="evidence" value="ECO:0007669"/>
    <property type="project" value="UniProtKB-KW"/>
</dbReference>
<reference evidence="12" key="1">
    <citation type="submission" date="2022-08" db="EMBL/GenBank/DDBJ databases">
        <authorList>
            <person name="Vandamme P."/>
            <person name="Hettiarachchi A."/>
            <person name="Peeters C."/>
            <person name="Cnockaert M."/>
            <person name="Carlier A."/>
        </authorList>
    </citation>
    <scope>NUCLEOTIDE SEQUENCE</scope>
    <source>
        <strain evidence="12">LMG 31809</strain>
    </source>
</reference>
<comment type="caution">
    <text evidence="12">The sequence shown here is derived from an EMBL/GenBank/DDBJ whole genome shotgun (WGS) entry which is preliminary data.</text>
</comment>
<dbReference type="Pfam" id="PF01035">
    <property type="entry name" value="DNA_binding_1"/>
    <property type="match status" value="1"/>
</dbReference>
<name>A0A9X3Z676_9PROT</name>
<evidence type="ECO:0000256" key="6">
    <source>
        <dbReference type="ARBA" id="ARBA00022763"/>
    </source>
</evidence>
<dbReference type="SUPFAM" id="SSF46767">
    <property type="entry name" value="Methylated DNA-protein cysteine methyltransferase, C-terminal domain"/>
    <property type="match status" value="1"/>
</dbReference>
<evidence type="ECO:0000259" key="10">
    <source>
        <dbReference type="Pfam" id="PF01035"/>
    </source>
</evidence>
<dbReference type="PANTHER" id="PTHR10815:SF5">
    <property type="entry name" value="METHYLATED-DNA--PROTEIN-CYSTEINE METHYLTRANSFERASE"/>
    <property type="match status" value="1"/>
</dbReference>
<comment type="subcellular location">
    <subcellularLocation>
        <location evidence="9">Cytoplasm</location>
    </subcellularLocation>
</comment>
<evidence type="ECO:0000256" key="1">
    <source>
        <dbReference type="ARBA" id="ARBA00001286"/>
    </source>
</evidence>
<organism evidence="12 13">
    <name type="scientific">Govanella unica</name>
    <dbReference type="NCBI Taxonomy" id="2975056"/>
    <lineage>
        <taxon>Bacteria</taxon>
        <taxon>Pseudomonadati</taxon>
        <taxon>Pseudomonadota</taxon>
        <taxon>Alphaproteobacteria</taxon>
        <taxon>Emcibacterales</taxon>
        <taxon>Govanellaceae</taxon>
        <taxon>Govanella</taxon>
    </lineage>
</organism>
<dbReference type="InterPro" id="IPR014048">
    <property type="entry name" value="MethylDNA_cys_MeTrfase_DNA-bd"/>
</dbReference>
<dbReference type="InterPro" id="IPR008332">
    <property type="entry name" value="MethylG_MeTrfase_N"/>
</dbReference>
<evidence type="ECO:0000256" key="3">
    <source>
        <dbReference type="ARBA" id="ARBA00022490"/>
    </source>
</evidence>
<dbReference type="Proteomes" id="UP001141619">
    <property type="component" value="Unassembled WGS sequence"/>
</dbReference>
<dbReference type="PROSITE" id="PS00374">
    <property type="entry name" value="MGMT"/>
    <property type="match status" value="1"/>
</dbReference>
<dbReference type="Gene3D" id="1.10.10.10">
    <property type="entry name" value="Winged helix-like DNA-binding domain superfamily/Winged helix DNA-binding domain"/>
    <property type="match status" value="1"/>
</dbReference>
<evidence type="ECO:0000259" key="11">
    <source>
        <dbReference type="Pfam" id="PF02870"/>
    </source>
</evidence>
<comment type="similarity">
    <text evidence="2 9">Belongs to the MGMT family.</text>
</comment>
<proteinExistence type="inferred from homology"/>
<comment type="miscellaneous">
    <text evidence="9">This enzyme catalyzes only one turnover and therefore is not strictly catalytic. According to one definition, an enzyme is a biocatalyst that acts repeatedly and over many reaction cycles.</text>
</comment>
<keyword evidence="13" id="KW-1185">Reference proteome</keyword>
<dbReference type="GO" id="GO:0005737">
    <property type="term" value="C:cytoplasm"/>
    <property type="evidence" value="ECO:0007669"/>
    <property type="project" value="UniProtKB-SubCell"/>
</dbReference>
<feature type="domain" description="Methylated-DNA-[protein]-cysteine S-methyltransferase DNA binding" evidence="10">
    <location>
        <begin position="80"/>
        <end position="158"/>
    </location>
</feature>
<dbReference type="InterPro" id="IPR036631">
    <property type="entry name" value="MGMT_N_sf"/>
</dbReference>
<keyword evidence="7 9" id="KW-0234">DNA repair</keyword>
<gene>
    <name evidence="12" type="ORF">NYP16_02560</name>
</gene>
<dbReference type="InterPro" id="IPR001497">
    <property type="entry name" value="MethylDNA_cys_MeTrfase_AS"/>
</dbReference>
<keyword evidence="6 9" id="KW-0227">DNA damage</keyword>
<feature type="domain" description="Methylguanine DNA methyltransferase ribonuclease-like" evidence="11">
    <location>
        <begin position="4"/>
        <end position="75"/>
    </location>
</feature>
<dbReference type="InterPro" id="IPR036388">
    <property type="entry name" value="WH-like_DNA-bd_sf"/>
</dbReference>